<protein>
    <submittedName>
        <fullName evidence="3">Phage protein</fullName>
    </submittedName>
</protein>
<evidence type="ECO:0000313" key="1">
    <source>
        <dbReference type="EMBL" id="VDO35544.1"/>
    </source>
</evidence>
<dbReference type="OrthoDB" id="5874910at2759"/>
<organism evidence="3">
    <name type="scientific">Haemonchus placei</name>
    <name type="common">Barber's pole worm</name>
    <dbReference type="NCBI Taxonomy" id="6290"/>
    <lineage>
        <taxon>Eukaryota</taxon>
        <taxon>Metazoa</taxon>
        <taxon>Ecdysozoa</taxon>
        <taxon>Nematoda</taxon>
        <taxon>Chromadorea</taxon>
        <taxon>Rhabditida</taxon>
        <taxon>Rhabditina</taxon>
        <taxon>Rhabditomorpha</taxon>
        <taxon>Strongyloidea</taxon>
        <taxon>Trichostrongylidae</taxon>
        <taxon>Haemonchus</taxon>
    </lineage>
</organism>
<dbReference type="InterPro" id="IPR035940">
    <property type="entry name" value="CAP_sf"/>
</dbReference>
<evidence type="ECO:0000313" key="2">
    <source>
        <dbReference type="Proteomes" id="UP000268014"/>
    </source>
</evidence>
<dbReference type="SUPFAM" id="SSF55797">
    <property type="entry name" value="PR-1-like"/>
    <property type="match status" value="1"/>
</dbReference>
<dbReference type="STRING" id="6290.A0A0N4WDM2"/>
<dbReference type="AlphaFoldDB" id="A0A0N4WDM2"/>
<keyword evidence="2" id="KW-1185">Reference proteome</keyword>
<dbReference type="Proteomes" id="UP000268014">
    <property type="component" value="Unassembled WGS sequence"/>
</dbReference>
<reference evidence="1 2" key="2">
    <citation type="submission" date="2018-11" db="EMBL/GenBank/DDBJ databases">
        <authorList>
            <consortium name="Pathogen Informatics"/>
        </authorList>
    </citation>
    <scope>NUCLEOTIDE SEQUENCE [LARGE SCALE GENOMIC DNA]</scope>
    <source>
        <strain evidence="1 2">MHpl1</strain>
    </source>
</reference>
<dbReference type="WBParaSite" id="HPLM_0000869001-mRNA-1">
    <property type="protein sequence ID" value="HPLM_0000869001-mRNA-1"/>
    <property type="gene ID" value="HPLM_0000869001"/>
</dbReference>
<dbReference type="Gene3D" id="3.40.33.10">
    <property type="entry name" value="CAP"/>
    <property type="match status" value="1"/>
</dbReference>
<dbReference type="EMBL" id="UZAF01016910">
    <property type="protein sequence ID" value="VDO35544.1"/>
    <property type="molecule type" value="Genomic_DNA"/>
</dbReference>
<gene>
    <name evidence="1" type="ORF">HPLM_LOCUS8682</name>
</gene>
<accession>A0A0N4WDM2</accession>
<evidence type="ECO:0000313" key="3">
    <source>
        <dbReference type="WBParaSite" id="HPLM_0000869001-mRNA-1"/>
    </source>
</evidence>
<sequence>MLKMNLYMSSVLKQNKTVAAVESVDLWFDELKQHGVPDDNIMTMAVFNRGVGHYTQVKWTTVKGDDSWLKTYVIF</sequence>
<reference evidence="3" key="1">
    <citation type="submission" date="2017-02" db="UniProtKB">
        <authorList>
            <consortium name="WormBaseParasite"/>
        </authorList>
    </citation>
    <scope>IDENTIFICATION</scope>
</reference>
<name>A0A0N4WDM2_HAEPC</name>
<proteinExistence type="predicted"/>